<reference evidence="6 7" key="1">
    <citation type="journal article" date="2023" name="Limnol Oceanogr Lett">
        <title>Environmental adaptations by the intertidal Antarctic cyanobacterium Halotia branconii CENA392 as revealed using long-read genome sequencing.</title>
        <authorList>
            <person name="Dextro R.B."/>
            <person name="Delbaje E."/>
            <person name="Freitas P.N.N."/>
            <person name="Geraldes V."/>
            <person name="Pinto E."/>
            <person name="Long P.F."/>
            <person name="Fiore M.F."/>
        </authorList>
    </citation>
    <scope>NUCLEOTIDE SEQUENCE [LARGE SCALE GENOMIC DNA]</scope>
    <source>
        <strain evidence="6 7">CENA392</strain>
    </source>
</reference>
<evidence type="ECO:0000313" key="7">
    <source>
        <dbReference type="Proteomes" id="UP001223520"/>
    </source>
</evidence>
<keyword evidence="3 4" id="KW-0067">ATP-binding</keyword>
<dbReference type="GO" id="GO:0005524">
    <property type="term" value="F:ATP binding"/>
    <property type="evidence" value="ECO:0007669"/>
    <property type="project" value="UniProtKB-KW"/>
</dbReference>
<evidence type="ECO:0000313" key="6">
    <source>
        <dbReference type="EMBL" id="WGV28852.1"/>
    </source>
</evidence>
<keyword evidence="7" id="KW-1185">Reference proteome</keyword>
<dbReference type="AlphaFoldDB" id="A0AAJ6NY88"/>
<dbReference type="RefSeq" id="WP_281486066.1">
    <property type="nucleotide sequence ID" value="NZ_CP124543.1"/>
</dbReference>
<evidence type="ECO:0000256" key="2">
    <source>
        <dbReference type="ARBA" id="ARBA00022741"/>
    </source>
</evidence>
<keyword evidence="5" id="KW-0479">Metal-binding</keyword>
<sequence length="181" mass="20857">MEKTQLRRSLLARRQSMSILEWREKSDRICAHLQTSSLFTQAKTILAYFSFRQEPDISLLFAQTKYRWGFPRCVDNSLSWHLWTSNDSLQIGTYGIVEPHPTAPILNPEEVDLILIPSVACDYQGYRLGYGGGYYDRLLVAADWQNKSTIGIVFDFAYLPELPIDPWDKPLKFVCTETGLN</sequence>
<dbReference type="GO" id="GO:0030272">
    <property type="term" value="F:5-formyltetrahydrofolate cyclo-ligase activity"/>
    <property type="evidence" value="ECO:0007669"/>
    <property type="project" value="UniProtKB-EC"/>
</dbReference>
<dbReference type="Proteomes" id="UP001223520">
    <property type="component" value="Chromosome"/>
</dbReference>
<dbReference type="SUPFAM" id="SSF100950">
    <property type="entry name" value="NagB/RpiA/CoA transferase-like"/>
    <property type="match status" value="1"/>
</dbReference>
<feature type="binding site" evidence="4">
    <location>
        <begin position="127"/>
        <end position="135"/>
    </location>
    <ligand>
        <name>ATP</name>
        <dbReference type="ChEBI" id="CHEBI:30616"/>
    </ligand>
</feature>
<dbReference type="PANTHER" id="PTHR23407:SF1">
    <property type="entry name" value="5-FORMYLTETRAHYDROFOLATE CYCLO-LIGASE"/>
    <property type="match status" value="1"/>
</dbReference>
<dbReference type="InterPro" id="IPR037171">
    <property type="entry name" value="NagB/RpiA_transferase-like"/>
</dbReference>
<feature type="binding site" evidence="4">
    <location>
        <position position="54"/>
    </location>
    <ligand>
        <name>substrate</name>
    </ligand>
</feature>
<name>A0AAJ6NY88_9CYAN</name>
<evidence type="ECO:0000256" key="3">
    <source>
        <dbReference type="ARBA" id="ARBA00022840"/>
    </source>
</evidence>
<evidence type="ECO:0000256" key="5">
    <source>
        <dbReference type="RuleBase" id="RU361279"/>
    </source>
</evidence>
<dbReference type="PIRSF" id="PIRSF006806">
    <property type="entry name" value="FTHF_cligase"/>
    <property type="match status" value="1"/>
</dbReference>
<keyword evidence="6" id="KW-0436">Ligase</keyword>
<dbReference type="NCBIfam" id="TIGR02727">
    <property type="entry name" value="MTHFS_bact"/>
    <property type="match status" value="1"/>
</dbReference>
<dbReference type="EMBL" id="CP124543">
    <property type="protein sequence ID" value="WGV28852.1"/>
    <property type="molecule type" value="Genomic_DNA"/>
</dbReference>
<protein>
    <recommendedName>
        <fullName evidence="5">5-formyltetrahydrofolate cyclo-ligase</fullName>
        <ecNumber evidence="5">6.3.3.2</ecNumber>
    </recommendedName>
</protein>
<organism evidence="6 7">
    <name type="scientific">Halotia branconii CENA392</name>
    <dbReference type="NCBI Taxonomy" id="1539056"/>
    <lineage>
        <taxon>Bacteria</taxon>
        <taxon>Bacillati</taxon>
        <taxon>Cyanobacteriota</taxon>
        <taxon>Cyanophyceae</taxon>
        <taxon>Nostocales</taxon>
        <taxon>Nodulariaceae</taxon>
        <taxon>Halotia</taxon>
    </lineage>
</organism>
<dbReference type="PANTHER" id="PTHR23407">
    <property type="entry name" value="ATPASE INHIBITOR/5-FORMYLTETRAHYDROFOLATE CYCLO-LIGASE"/>
    <property type="match status" value="1"/>
</dbReference>
<evidence type="ECO:0000256" key="4">
    <source>
        <dbReference type="PIRSR" id="PIRSR006806-1"/>
    </source>
</evidence>
<comment type="cofactor">
    <cofactor evidence="5">
        <name>Mg(2+)</name>
        <dbReference type="ChEBI" id="CHEBI:18420"/>
    </cofactor>
</comment>
<evidence type="ECO:0000256" key="1">
    <source>
        <dbReference type="ARBA" id="ARBA00010638"/>
    </source>
</evidence>
<dbReference type="GO" id="GO:0035999">
    <property type="term" value="P:tetrahydrofolate interconversion"/>
    <property type="evidence" value="ECO:0007669"/>
    <property type="project" value="TreeGrafter"/>
</dbReference>
<dbReference type="EC" id="6.3.3.2" evidence="5"/>
<dbReference type="Pfam" id="PF01812">
    <property type="entry name" value="5-FTHF_cyc-lig"/>
    <property type="match status" value="1"/>
</dbReference>
<proteinExistence type="inferred from homology"/>
<comment type="catalytic activity">
    <reaction evidence="5">
        <text>(6S)-5-formyl-5,6,7,8-tetrahydrofolate + ATP = (6R)-5,10-methenyltetrahydrofolate + ADP + phosphate</text>
        <dbReference type="Rhea" id="RHEA:10488"/>
        <dbReference type="ChEBI" id="CHEBI:30616"/>
        <dbReference type="ChEBI" id="CHEBI:43474"/>
        <dbReference type="ChEBI" id="CHEBI:57455"/>
        <dbReference type="ChEBI" id="CHEBI:57457"/>
        <dbReference type="ChEBI" id="CHEBI:456216"/>
        <dbReference type="EC" id="6.3.3.2"/>
    </reaction>
</comment>
<gene>
    <name evidence="6" type="ORF">QI031_17540</name>
</gene>
<accession>A0AAJ6NY88</accession>
<dbReference type="GO" id="GO:0009396">
    <property type="term" value="P:folic acid-containing compound biosynthetic process"/>
    <property type="evidence" value="ECO:0007669"/>
    <property type="project" value="TreeGrafter"/>
</dbReference>
<keyword evidence="2 4" id="KW-0547">Nucleotide-binding</keyword>
<dbReference type="InterPro" id="IPR024185">
    <property type="entry name" value="FTHF_cligase-like_sf"/>
</dbReference>
<dbReference type="Gene3D" id="3.40.50.10420">
    <property type="entry name" value="NagB/RpiA/CoA transferase-like"/>
    <property type="match status" value="1"/>
</dbReference>
<dbReference type="InterPro" id="IPR002698">
    <property type="entry name" value="FTHF_cligase"/>
</dbReference>
<dbReference type="KEGG" id="hbq:QI031_17540"/>
<dbReference type="GO" id="GO:0046872">
    <property type="term" value="F:metal ion binding"/>
    <property type="evidence" value="ECO:0007669"/>
    <property type="project" value="UniProtKB-KW"/>
</dbReference>
<feature type="binding site" evidence="4">
    <location>
        <begin position="3"/>
        <end position="7"/>
    </location>
    <ligand>
        <name>ATP</name>
        <dbReference type="ChEBI" id="CHEBI:30616"/>
    </ligand>
</feature>
<keyword evidence="5" id="KW-0460">Magnesium</keyword>
<comment type="similarity">
    <text evidence="1 5">Belongs to the 5-formyltetrahydrofolate cyclo-ligase family.</text>
</comment>